<protein>
    <recommendedName>
        <fullName evidence="2">SWIM-type domain-containing protein</fullName>
    </recommendedName>
</protein>
<comment type="caution">
    <text evidence="3">The sequence shown here is derived from an EMBL/GenBank/DDBJ whole genome shotgun (WGS) entry which is preliminary data.</text>
</comment>
<gene>
    <name evidence="3" type="ORF">C2G38_2144579</name>
</gene>
<reference evidence="3 4" key="1">
    <citation type="submission" date="2018-06" db="EMBL/GenBank/DDBJ databases">
        <title>Comparative genomics reveals the genomic features of Rhizophagus irregularis, R. cerebriforme, R. diaphanum and Gigaspora rosea, and their symbiotic lifestyle signature.</title>
        <authorList>
            <person name="Morin E."/>
            <person name="San Clemente H."/>
            <person name="Chen E.C.H."/>
            <person name="De La Providencia I."/>
            <person name="Hainaut M."/>
            <person name="Kuo A."/>
            <person name="Kohler A."/>
            <person name="Murat C."/>
            <person name="Tang N."/>
            <person name="Roy S."/>
            <person name="Loubradou J."/>
            <person name="Henrissat B."/>
            <person name="Grigoriev I.V."/>
            <person name="Corradi N."/>
            <person name="Roux C."/>
            <person name="Martin F.M."/>
        </authorList>
    </citation>
    <scope>NUCLEOTIDE SEQUENCE [LARGE SCALE GENOMIC DNA]</scope>
    <source>
        <strain evidence="3 4">DAOM 194757</strain>
    </source>
</reference>
<keyword evidence="4" id="KW-1185">Reference proteome</keyword>
<dbReference type="AlphaFoldDB" id="A0A397UXB2"/>
<dbReference type="EMBL" id="QKWP01000929">
    <property type="protein sequence ID" value="RIB13379.1"/>
    <property type="molecule type" value="Genomic_DNA"/>
</dbReference>
<evidence type="ECO:0000313" key="4">
    <source>
        <dbReference type="Proteomes" id="UP000266673"/>
    </source>
</evidence>
<evidence type="ECO:0000313" key="3">
    <source>
        <dbReference type="EMBL" id="RIB13379.1"/>
    </source>
</evidence>
<accession>A0A397UXB2</accession>
<dbReference type="PROSITE" id="PS50966">
    <property type="entry name" value="ZF_SWIM"/>
    <property type="match status" value="1"/>
</dbReference>
<keyword evidence="1" id="KW-0863">Zinc-finger</keyword>
<dbReference type="InterPro" id="IPR007527">
    <property type="entry name" value="Znf_SWIM"/>
</dbReference>
<dbReference type="GO" id="GO:0008270">
    <property type="term" value="F:zinc ion binding"/>
    <property type="evidence" value="ECO:0007669"/>
    <property type="project" value="UniProtKB-KW"/>
</dbReference>
<dbReference type="Proteomes" id="UP000266673">
    <property type="component" value="Unassembled WGS sequence"/>
</dbReference>
<sequence length="630" mass="72485">MIVCGLPKVENTEFNKYLLEKKLIFKFGIGSGSVLADINASEDSSNRYYQLTLSDDLWLEQARDCGSFCFGIDGKYDLNTDRAPVLSLVVEDNAVWRPFAMIDKHQPTKRELQHILRGVILCWFHIMQTLGEHLKNLRIDNHYRYPIAIAFKIVGRSRDKEEALKLGKAYQSFIKSLPLTENAKESLCNDIFANWLLEEWINSFIDGGRMPSADDRPGIKPMTTNNLTERMNKSIEGQRIGIQPINCFIEKLYGITLVRSNIIKEASSQLIFEAEQRRLNQGQLYVLLNLVKPADRKLDMYFHVKKVNNKFRSPYTMRDICTDGEIYQLFQPMLNILASKHPVAQEDNYYLVNISTGECTCLDFIWNGSFRDVCKHVYVAHLFNDIENNKIAPDVIKHDLVLHFRNKKHAMPNELKNNIIYSNSDDAAFEEILRIYSEQGNDIFFPYEHGVTKKDPFRPAEMPAKKISSIGAPKIHGAKPRKINSFAPITDKENFLVDNVPMILDNEVELSNVLEPKETSAINTREVLRPLAPSVQKRLTTAIRNRKRSISNKLLQDKINVNITPSKKTVIRSALEDLFVEKGISWKRCEFVKACIEQNISLDDNAELNKKKLFTWFDGKKTKEKQISKL</sequence>
<feature type="domain" description="SWIM-type" evidence="2">
    <location>
        <begin position="350"/>
        <end position="385"/>
    </location>
</feature>
<name>A0A397UXB2_9GLOM</name>
<evidence type="ECO:0000259" key="2">
    <source>
        <dbReference type="PROSITE" id="PS50966"/>
    </source>
</evidence>
<proteinExistence type="predicted"/>
<evidence type="ECO:0000256" key="1">
    <source>
        <dbReference type="PROSITE-ProRule" id="PRU00325"/>
    </source>
</evidence>
<organism evidence="3 4">
    <name type="scientific">Gigaspora rosea</name>
    <dbReference type="NCBI Taxonomy" id="44941"/>
    <lineage>
        <taxon>Eukaryota</taxon>
        <taxon>Fungi</taxon>
        <taxon>Fungi incertae sedis</taxon>
        <taxon>Mucoromycota</taxon>
        <taxon>Glomeromycotina</taxon>
        <taxon>Glomeromycetes</taxon>
        <taxon>Diversisporales</taxon>
        <taxon>Gigasporaceae</taxon>
        <taxon>Gigaspora</taxon>
    </lineage>
</organism>
<keyword evidence="1" id="KW-0862">Zinc</keyword>
<keyword evidence="1" id="KW-0479">Metal-binding</keyword>
<dbReference type="OrthoDB" id="2387822at2759"/>